<keyword evidence="8 11" id="KW-0520">NAD</keyword>
<evidence type="ECO:0000256" key="5">
    <source>
        <dbReference type="ARBA" id="ARBA00022630"/>
    </source>
</evidence>
<feature type="binding site" evidence="11">
    <location>
        <begin position="17"/>
        <end position="22"/>
    </location>
    <ligand>
        <name>FAD</name>
        <dbReference type="ChEBI" id="CHEBI:57692"/>
    </ligand>
</feature>
<evidence type="ECO:0000313" key="13">
    <source>
        <dbReference type="EMBL" id="CUU04548.1"/>
    </source>
</evidence>
<evidence type="ECO:0000256" key="8">
    <source>
        <dbReference type="ARBA" id="ARBA00023027"/>
    </source>
</evidence>
<comment type="subunit">
    <text evidence="9 11">Homodimer. Heterotetramer of two MnmE and two MnmG subunits.</text>
</comment>
<protein>
    <recommendedName>
        <fullName evidence="4 11">tRNA uridine 5-carboxymethylaminomethyl modification enzyme MnmG</fullName>
    </recommendedName>
    <alternativeName>
        <fullName evidence="10 11">Glucose-inhibited division protein A</fullName>
    </alternativeName>
</protein>
<keyword evidence="6 11" id="KW-0819">tRNA processing</keyword>
<dbReference type="FunFam" id="1.10.150.570:FF:000001">
    <property type="entry name" value="tRNA uridine 5-carboxymethylaminomethyl modification enzyme MnmG"/>
    <property type="match status" value="1"/>
</dbReference>
<dbReference type="PRINTS" id="PR00411">
    <property type="entry name" value="PNDRDTASEI"/>
</dbReference>
<name>A0A0P1LG71_9BACT</name>
<comment type="caution">
    <text evidence="11">Lacks conserved residue(s) required for the propagation of feature annotation.</text>
</comment>
<dbReference type="Gene3D" id="1.10.150.570">
    <property type="entry name" value="GidA associated domain, C-terminal subdomain"/>
    <property type="match status" value="1"/>
</dbReference>
<accession>A0A0P1MVE3</accession>
<dbReference type="HAMAP" id="MF_00129">
    <property type="entry name" value="MnmG_GidA"/>
    <property type="match status" value="1"/>
</dbReference>
<evidence type="ECO:0000256" key="3">
    <source>
        <dbReference type="ARBA" id="ARBA00007653"/>
    </source>
</evidence>
<evidence type="ECO:0000256" key="10">
    <source>
        <dbReference type="ARBA" id="ARBA00031800"/>
    </source>
</evidence>
<organism evidence="13 14">
    <name type="scientific">Candidatus Kryptonium thompsonii</name>
    <dbReference type="NCBI Taxonomy" id="1633631"/>
    <lineage>
        <taxon>Bacteria</taxon>
        <taxon>Pseudomonadati</taxon>
        <taxon>Candidatus Kryptoniota</taxon>
        <taxon>Candidatus Kryptonium</taxon>
    </lineage>
</organism>
<evidence type="ECO:0000259" key="12">
    <source>
        <dbReference type="SMART" id="SM01228"/>
    </source>
</evidence>
<dbReference type="InterPro" id="IPR026904">
    <property type="entry name" value="MnmG_C"/>
</dbReference>
<comment type="function">
    <text evidence="2 11">NAD-binding protein involved in the addition of a carboxymethylaminomethyl (cmnm) group at the wobble position (U34) of certain tRNAs, forming tRNA-cmnm(5)s(2)U34.</text>
</comment>
<dbReference type="InterPro" id="IPR020595">
    <property type="entry name" value="MnmG-rel_CS"/>
</dbReference>
<dbReference type="Pfam" id="PF01134">
    <property type="entry name" value="GIDA"/>
    <property type="match status" value="1"/>
</dbReference>
<dbReference type="InterPro" id="IPR036188">
    <property type="entry name" value="FAD/NAD-bd_sf"/>
</dbReference>
<dbReference type="RefSeq" id="WP_047134214.1">
    <property type="nucleotide sequence ID" value="NZ_CZVS01000019.1"/>
</dbReference>
<dbReference type="GO" id="GO:0002098">
    <property type="term" value="P:tRNA wobble uridine modification"/>
    <property type="evidence" value="ECO:0007669"/>
    <property type="project" value="InterPro"/>
</dbReference>
<reference evidence="14" key="1">
    <citation type="submission" date="2015-11" db="EMBL/GenBank/DDBJ databases">
        <authorList>
            <person name="Varghese N."/>
        </authorList>
    </citation>
    <scope>NUCLEOTIDE SEQUENCE [LARGE SCALE GENOMIC DNA]</scope>
</reference>
<gene>
    <name evidence="11" type="primary">mnmG</name>
    <name evidence="11" type="synonym">gidA</name>
    <name evidence="13" type="ORF">JGI4_01052</name>
</gene>
<evidence type="ECO:0000256" key="11">
    <source>
        <dbReference type="HAMAP-Rule" id="MF_00129"/>
    </source>
</evidence>
<dbReference type="EMBL" id="FAOP01000004">
    <property type="protein sequence ID" value="CUU04548.1"/>
    <property type="molecule type" value="Genomic_DNA"/>
</dbReference>
<dbReference type="InterPro" id="IPR044920">
    <property type="entry name" value="MnmG_C_subdom_sf"/>
</dbReference>
<dbReference type="GO" id="GO:0050660">
    <property type="term" value="F:flavin adenine dinucleotide binding"/>
    <property type="evidence" value="ECO:0007669"/>
    <property type="project" value="UniProtKB-UniRule"/>
</dbReference>
<evidence type="ECO:0000256" key="1">
    <source>
        <dbReference type="ARBA" id="ARBA00001974"/>
    </source>
</evidence>
<dbReference type="PANTHER" id="PTHR11806:SF0">
    <property type="entry name" value="PROTEIN MTO1 HOMOLOG, MITOCHONDRIAL"/>
    <property type="match status" value="1"/>
</dbReference>
<keyword evidence="11" id="KW-0963">Cytoplasm</keyword>
<keyword evidence="7 11" id="KW-0274">FAD</keyword>
<dbReference type="SMART" id="SM01228">
    <property type="entry name" value="GIDA_assoc_3"/>
    <property type="match status" value="1"/>
</dbReference>
<dbReference type="Gene3D" id="3.50.50.60">
    <property type="entry name" value="FAD/NAD(P)-binding domain"/>
    <property type="match status" value="2"/>
</dbReference>
<dbReference type="InterPro" id="IPR002218">
    <property type="entry name" value="MnmG-rel"/>
</dbReference>
<evidence type="ECO:0000256" key="2">
    <source>
        <dbReference type="ARBA" id="ARBA00003717"/>
    </source>
</evidence>
<dbReference type="Pfam" id="PF13932">
    <property type="entry name" value="SAM_GIDA_C"/>
    <property type="match status" value="1"/>
</dbReference>
<evidence type="ECO:0000256" key="6">
    <source>
        <dbReference type="ARBA" id="ARBA00022694"/>
    </source>
</evidence>
<comment type="cofactor">
    <cofactor evidence="1 11">
        <name>FAD</name>
        <dbReference type="ChEBI" id="CHEBI:57692"/>
    </cofactor>
</comment>
<dbReference type="Gene3D" id="1.10.10.1800">
    <property type="entry name" value="tRNA uridine 5-carboxymethylaminomethyl modification enzyme MnmG/GidA"/>
    <property type="match status" value="1"/>
</dbReference>
<dbReference type="InterPro" id="IPR049312">
    <property type="entry name" value="GIDA_C_N"/>
</dbReference>
<accession>A0A0N7MPI5</accession>
<accession>A0A0P1LG71</accession>
<proteinExistence type="inferred from homology"/>
<dbReference type="PROSITE" id="PS01280">
    <property type="entry name" value="GIDA_1"/>
    <property type="match status" value="1"/>
</dbReference>
<dbReference type="STRING" id="1633631.GCA_001442925_01051"/>
<evidence type="ECO:0000256" key="4">
    <source>
        <dbReference type="ARBA" id="ARBA00020461"/>
    </source>
</evidence>
<evidence type="ECO:0000256" key="7">
    <source>
        <dbReference type="ARBA" id="ARBA00022827"/>
    </source>
</evidence>
<dbReference type="GO" id="GO:0005829">
    <property type="term" value="C:cytosol"/>
    <property type="evidence" value="ECO:0007669"/>
    <property type="project" value="TreeGrafter"/>
</dbReference>
<dbReference type="PANTHER" id="PTHR11806">
    <property type="entry name" value="GLUCOSE INHIBITED DIVISION PROTEIN A"/>
    <property type="match status" value="1"/>
</dbReference>
<evidence type="ECO:0000313" key="14">
    <source>
        <dbReference type="Proteomes" id="UP000182011"/>
    </source>
</evidence>
<dbReference type="InterPro" id="IPR004416">
    <property type="entry name" value="MnmG"/>
</dbReference>
<dbReference type="GO" id="GO:0030488">
    <property type="term" value="P:tRNA methylation"/>
    <property type="evidence" value="ECO:0007669"/>
    <property type="project" value="TreeGrafter"/>
</dbReference>
<dbReference type="InterPro" id="IPR040131">
    <property type="entry name" value="MnmG_N"/>
</dbReference>
<accession>A0A0S4MZY0</accession>
<accession>A0A0P1P387</accession>
<dbReference type="PROSITE" id="PS01281">
    <property type="entry name" value="GIDA_2"/>
    <property type="match status" value="1"/>
</dbReference>
<dbReference type="InterPro" id="IPR047001">
    <property type="entry name" value="MnmG_C_subdom"/>
</dbReference>
<comment type="subcellular location">
    <subcellularLocation>
        <location evidence="11">Cytoplasm</location>
    </subcellularLocation>
</comment>
<evidence type="ECO:0000256" key="9">
    <source>
        <dbReference type="ARBA" id="ARBA00025948"/>
    </source>
</evidence>
<feature type="binding site" evidence="11">
    <location>
        <begin position="276"/>
        <end position="290"/>
    </location>
    <ligand>
        <name>NAD(+)</name>
        <dbReference type="ChEBI" id="CHEBI:57540"/>
    </ligand>
</feature>
<dbReference type="NCBIfam" id="TIGR00136">
    <property type="entry name" value="mnmG_gidA"/>
    <property type="match status" value="1"/>
</dbReference>
<keyword evidence="5 11" id="KW-0285">Flavoprotein</keyword>
<comment type="similarity">
    <text evidence="3 11">Belongs to the MnmG family.</text>
</comment>
<dbReference type="AlphaFoldDB" id="A0A0P1LG71"/>
<dbReference type="Pfam" id="PF21680">
    <property type="entry name" value="GIDA_C_1st"/>
    <property type="match status" value="1"/>
</dbReference>
<feature type="domain" description="tRNA uridine 5-carboxymethylaminomethyl modification enzyme C-terminal subdomain" evidence="12">
    <location>
        <begin position="554"/>
        <end position="625"/>
    </location>
</feature>
<dbReference type="SUPFAM" id="SSF51905">
    <property type="entry name" value="FAD/NAD(P)-binding domain"/>
    <property type="match status" value="1"/>
</dbReference>
<dbReference type="FunFam" id="3.50.50.60:FF:000002">
    <property type="entry name" value="tRNA uridine 5-carboxymethylaminomethyl modification enzyme MnmG"/>
    <property type="match status" value="1"/>
</dbReference>
<dbReference type="Proteomes" id="UP000182011">
    <property type="component" value="Unassembled WGS sequence"/>
</dbReference>
<sequence>MIINPTIDETYDVIVVGGGHAGIEASLAAARMGMKTLLMTMDITAIGRMSCNPAVGGTAKGHLVREIDALGGEIGKIADATAIQYRILNKSKGPAVWSLRTQNDREQYSIEARKRVEAQEGLDIMQDVVTEIFVENGKVVGVRTGLDIKIACKALIIAAGTFLNGKMYTGLISRVGGRFGEPAATGLTESLEKLGFVSGRLKTGTPPRIDARTVDYSKVQVEPGDPDAEPFSFQTKEIIKDQIPCYLTYTNEETHKILEKGFDRSPLFTGLIKGRGPRYCPSIEDKVYRFRDKERHQIFLEPEGRDTHVMYVNGFSTSLPVEIQLAGLKTIPGLENVKMLRPGYAVEYDFFPPHQLKLTLETKLVEGLYFAGQINGTSGYEEAAAQGIIAGINAALKIKGEDEFILKRSEAYIGVLIDDLINKIIDEPYRMFTSRAEYRLMLRQDNADRRLMKYGYKFGLIPSDVYQKLLEKEEMIKEALYFVKNRSVKPSEVNSYLERIGSKPLEQNEKLEQLIKRPEVNVSELFELEAFKSDDILQKVLRRKDVLRQVEIEVRYEGYIQRQLEEIEKFEKYETMEIPPDFDYNKVKSLSTEAREKLMKVRPRSIGQASRISGVSPADISVLMVYLKG</sequence>